<protein>
    <submittedName>
        <fullName evidence="3">Uncharacterized protein</fullName>
    </submittedName>
</protein>
<evidence type="ECO:0000256" key="1">
    <source>
        <dbReference type="SAM" id="MobiDB-lite"/>
    </source>
</evidence>
<dbReference type="OrthoDB" id="8256100at2"/>
<proteinExistence type="predicted"/>
<reference evidence="3 4" key="1">
    <citation type="submission" date="2014-03" db="EMBL/GenBank/DDBJ databases">
        <title>Bradyrhizobium valentinum sp. nov., isolated from effective nodules of Lupinus mariae-josephae, a lupine endemic of basic-lime soils in Eastern Spain.</title>
        <authorList>
            <person name="Duran D."/>
            <person name="Rey L."/>
            <person name="Navarro A."/>
            <person name="Busquets A."/>
            <person name="Imperial J."/>
            <person name="Ruiz-Argueso T."/>
        </authorList>
    </citation>
    <scope>NUCLEOTIDE SEQUENCE [LARGE SCALE GENOMIC DNA]</scope>
    <source>
        <strain evidence="3 4">Ro19</strain>
    </source>
</reference>
<feature type="region of interest" description="Disordered" evidence="1">
    <location>
        <begin position="20"/>
        <end position="128"/>
    </location>
</feature>
<evidence type="ECO:0000313" key="4">
    <source>
        <dbReference type="Proteomes" id="UP000052023"/>
    </source>
</evidence>
<dbReference type="AlphaFoldDB" id="A0A0R3MEC5"/>
<organism evidence="3 4">
    <name type="scientific">Bradyrhizobium retamae</name>
    <dbReference type="NCBI Taxonomy" id="1300035"/>
    <lineage>
        <taxon>Bacteria</taxon>
        <taxon>Pseudomonadati</taxon>
        <taxon>Pseudomonadota</taxon>
        <taxon>Alphaproteobacteria</taxon>
        <taxon>Hyphomicrobiales</taxon>
        <taxon>Nitrobacteraceae</taxon>
        <taxon>Bradyrhizobium</taxon>
    </lineage>
</organism>
<gene>
    <name evidence="3" type="ORF">CQ13_35120</name>
</gene>
<feature type="compositionally biased region" description="Basic and acidic residues" evidence="1">
    <location>
        <begin position="98"/>
        <end position="109"/>
    </location>
</feature>
<evidence type="ECO:0000256" key="2">
    <source>
        <dbReference type="SAM" id="SignalP"/>
    </source>
</evidence>
<dbReference type="Proteomes" id="UP000052023">
    <property type="component" value="Unassembled WGS sequence"/>
</dbReference>
<feature type="chain" id="PRO_5006444109" evidence="2">
    <location>
        <begin position="25"/>
        <end position="128"/>
    </location>
</feature>
<feature type="compositionally biased region" description="Pro residues" evidence="1">
    <location>
        <begin position="25"/>
        <end position="40"/>
    </location>
</feature>
<keyword evidence="2" id="KW-0732">Signal</keyword>
<comment type="caution">
    <text evidence="3">The sequence shown here is derived from an EMBL/GenBank/DDBJ whole genome shotgun (WGS) entry which is preliminary data.</text>
</comment>
<sequence>MAMHRALLLSCVLMAATSMAGAQAPPSPTTPPAQTAPPSPDRAANVNCAPMQPAPNSGATVPEGKAREGTTTGQRTEPLGDKLARSEGVLCPPPGVDPEIHAPTPEDGKTPVIPPPGTPGGDPSIRPK</sequence>
<keyword evidence="4" id="KW-1185">Reference proteome</keyword>
<dbReference type="RefSeq" id="WP_057847189.1">
    <property type="nucleotide sequence ID" value="NZ_LLYA01000197.1"/>
</dbReference>
<dbReference type="EMBL" id="LLYA01000197">
    <property type="protein sequence ID" value="KRR18331.1"/>
    <property type="molecule type" value="Genomic_DNA"/>
</dbReference>
<feature type="signal peptide" evidence="2">
    <location>
        <begin position="1"/>
        <end position="24"/>
    </location>
</feature>
<name>A0A0R3MEC5_9BRAD</name>
<evidence type="ECO:0000313" key="3">
    <source>
        <dbReference type="EMBL" id="KRR18331.1"/>
    </source>
</evidence>
<accession>A0A0R3MEC5</accession>